<keyword evidence="4" id="KW-0418">Kinase</keyword>
<accession>A0A934I3R9</accession>
<keyword evidence="2" id="KW-0812">Transmembrane</keyword>
<dbReference type="InterPro" id="IPR004147">
    <property type="entry name" value="ABC1_dom"/>
</dbReference>
<proteinExistence type="inferred from homology"/>
<sequence>MHNNSIQRFKEIISVLARYGFGHIVDSKIKKQYFPENLRNAFEELGPTFIKIGQVLSTRPDILPPEYIQELSKLQDNASPEKYEDINNVFFSVFNKNIEDCFSSFEKDPLASASIAQVHNAILKNGKEVIVKIQRPEIMEKIKMDLSILHRIIKLTKTKFSDALIDPEEALNELISSTEEELNFKIEALNIKRFRILNNNIAFCYTPYIIDELSSDKVLTMEKIYGFKINDLEKLKEGGYDLNDLGKKLALSFLKQVFTDGFFHGDPHPGNLLINEGKICFIDFGIMGNLSESLRASLNDAIVAVVFKDLDKLISIIMSIGIKKGFVNKNKLYEDIDYLFSRYLYTSLKNIHVSILLQELFNCAKNNNIRLPKDLIVLVRSLVIIEGVVAKIAPDTQILDVAVPFVKNNSKLSLLNNIDIDDLLIYSYNFTKDLSRMPTRFIELINTMLNGRLKVQLHITNLNKSISALNNMINRLIFALILSSMIIGSSLILTNNVGPKIYDMSAIGIAGLIISAFMALLLIISIIKSRKL</sequence>
<dbReference type="PANTHER" id="PTHR10566">
    <property type="entry name" value="CHAPERONE-ACTIVITY OF BC1 COMPLEX CABC1 -RELATED"/>
    <property type="match status" value="1"/>
</dbReference>
<keyword evidence="5" id="KW-1185">Reference proteome</keyword>
<dbReference type="Pfam" id="PF03109">
    <property type="entry name" value="ABC1"/>
    <property type="match status" value="1"/>
</dbReference>
<evidence type="ECO:0000313" key="5">
    <source>
        <dbReference type="Proteomes" id="UP000622687"/>
    </source>
</evidence>
<dbReference type="InterPro" id="IPR050154">
    <property type="entry name" value="UbiB_kinase"/>
</dbReference>
<dbReference type="RefSeq" id="WP_211145078.1">
    <property type="nucleotide sequence ID" value="NZ_JAEEGB010000053.1"/>
</dbReference>
<organism evidence="4 5">
    <name type="scientific">Clostridium aciditolerans</name>
    <dbReference type="NCBI Taxonomy" id="339861"/>
    <lineage>
        <taxon>Bacteria</taxon>
        <taxon>Bacillati</taxon>
        <taxon>Bacillota</taxon>
        <taxon>Clostridia</taxon>
        <taxon>Eubacteriales</taxon>
        <taxon>Clostridiaceae</taxon>
        <taxon>Clostridium</taxon>
    </lineage>
</organism>
<dbReference type="AlphaFoldDB" id="A0A934I3R9"/>
<evidence type="ECO:0000256" key="1">
    <source>
        <dbReference type="ARBA" id="ARBA00009670"/>
    </source>
</evidence>
<evidence type="ECO:0000313" key="4">
    <source>
        <dbReference type="EMBL" id="MBI6875738.1"/>
    </source>
</evidence>
<dbReference type="CDD" id="cd05121">
    <property type="entry name" value="ABC1_ADCK3-like"/>
    <property type="match status" value="1"/>
</dbReference>
<dbReference type="SUPFAM" id="SSF56112">
    <property type="entry name" value="Protein kinase-like (PK-like)"/>
    <property type="match status" value="1"/>
</dbReference>
<dbReference type="InterPro" id="IPR011009">
    <property type="entry name" value="Kinase-like_dom_sf"/>
</dbReference>
<comment type="similarity">
    <text evidence="1">Belongs to the protein kinase superfamily. ADCK protein kinase family.</text>
</comment>
<gene>
    <name evidence="4" type="ORF">I6U51_24030</name>
</gene>
<protein>
    <submittedName>
        <fullName evidence="4">AarF/ABC1/UbiB kinase family protein</fullName>
    </submittedName>
</protein>
<comment type="caution">
    <text evidence="4">The sequence shown here is derived from an EMBL/GenBank/DDBJ whole genome shotgun (WGS) entry which is preliminary data.</text>
</comment>
<evidence type="ECO:0000256" key="2">
    <source>
        <dbReference type="SAM" id="Phobius"/>
    </source>
</evidence>
<dbReference type="GO" id="GO:0016301">
    <property type="term" value="F:kinase activity"/>
    <property type="evidence" value="ECO:0007669"/>
    <property type="project" value="UniProtKB-KW"/>
</dbReference>
<name>A0A934I3R9_9CLOT</name>
<keyword evidence="2" id="KW-0472">Membrane</keyword>
<dbReference type="PANTHER" id="PTHR10566:SF113">
    <property type="entry name" value="PROTEIN ACTIVITY OF BC1 COMPLEX KINASE 7, CHLOROPLASTIC"/>
    <property type="match status" value="1"/>
</dbReference>
<feature type="domain" description="ABC1 atypical kinase-like" evidence="3">
    <location>
        <begin position="73"/>
        <end position="314"/>
    </location>
</feature>
<feature type="transmembrane region" description="Helical" evidence="2">
    <location>
        <begin position="506"/>
        <end position="527"/>
    </location>
</feature>
<evidence type="ECO:0000259" key="3">
    <source>
        <dbReference type="Pfam" id="PF03109"/>
    </source>
</evidence>
<dbReference type="EMBL" id="JAEEGB010000053">
    <property type="protein sequence ID" value="MBI6875738.1"/>
    <property type="molecule type" value="Genomic_DNA"/>
</dbReference>
<reference evidence="4" key="1">
    <citation type="submission" date="2020-12" db="EMBL/GenBank/DDBJ databases">
        <title>Clostridium thailandense sp. nov., a novel acetogenic bacterium isolated from peat land soil in Thailand.</title>
        <authorList>
            <person name="Chaikitkaew S."/>
            <person name="Birkeland N.K."/>
        </authorList>
    </citation>
    <scope>NUCLEOTIDE SEQUENCE</scope>
    <source>
        <strain evidence="4">DSM 17425</strain>
    </source>
</reference>
<dbReference type="Proteomes" id="UP000622687">
    <property type="component" value="Unassembled WGS sequence"/>
</dbReference>
<keyword evidence="4" id="KW-0808">Transferase</keyword>
<feature type="transmembrane region" description="Helical" evidence="2">
    <location>
        <begin position="476"/>
        <end position="494"/>
    </location>
</feature>
<keyword evidence="2" id="KW-1133">Transmembrane helix</keyword>